<proteinExistence type="predicted"/>
<feature type="domain" description="CBS" evidence="2">
    <location>
        <begin position="112"/>
        <end position="175"/>
    </location>
</feature>
<feature type="domain" description="CBS" evidence="2">
    <location>
        <begin position="37"/>
        <end position="97"/>
    </location>
</feature>
<protein>
    <submittedName>
        <fullName evidence="3">CBS domain-containing protein</fullName>
    </submittedName>
</protein>
<sequence>MQRFHELKTTGLEDYRRLTAGKGRDVTGLDSPAESVMTDFRQVQPLTMRLTESINDANQAMRKVHVRSVIVTDSNDDFRGILTVMDLESRKVLSQATSLGLKRDDLSIKDVMVSREQLRGVPLSALQQGSIGDLLKTLRNEGSMHMLVVDPDAQEICGIISASEIARRLQVPVEINLQATSFRGLVDALFGRGEAV</sequence>
<evidence type="ECO:0000313" key="3">
    <source>
        <dbReference type="EMBL" id="MBV0932584.1"/>
    </source>
</evidence>
<dbReference type="RefSeq" id="WP_217334002.1">
    <property type="nucleotide sequence ID" value="NZ_JAHQZT010000004.1"/>
</dbReference>
<comment type="caution">
    <text evidence="3">The sequence shown here is derived from an EMBL/GenBank/DDBJ whole genome shotgun (WGS) entry which is preliminary data.</text>
</comment>
<keyword evidence="4" id="KW-1185">Reference proteome</keyword>
<dbReference type="PROSITE" id="PS51371">
    <property type="entry name" value="CBS"/>
    <property type="match status" value="2"/>
</dbReference>
<dbReference type="Pfam" id="PF00571">
    <property type="entry name" value="CBS"/>
    <property type="match status" value="2"/>
</dbReference>
<dbReference type="Proteomes" id="UP000755551">
    <property type="component" value="Unassembled WGS sequence"/>
</dbReference>
<organism evidence="3 4">
    <name type="scientific">Marinobacterium weihaiense</name>
    <dbReference type="NCBI Taxonomy" id="2851016"/>
    <lineage>
        <taxon>Bacteria</taxon>
        <taxon>Pseudomonadati</taxon>
        <taxon>Pseudomonadota</taxon>
        <taxon>Gammaproteobacteria</taxon>
        <taxon>Oceanospirillales</taxon>
        <taxon>Oceanospirillaceae</taxon>
        <taxon>Marinobacterium</taxon>
    </lineage>
</organism>
<reference evidence="3 4" key="1">
    <citation type="submission" date="2021-06" db="EMBL/GenBank/DDBJ databases">
        <title>Bacterium isolated from marine sediment.</title>
        <authorList>
            <person name="Zhu K.-L."/>
            <person name="Du Z.-J."/>
            <person name="Liang Q.-Y."/>
        </authorList>
    </citation>
    <scope>NUCLEOTIDE SEQUENCE [LARGE SCALE GENOMIC DNA]</scope>
    <source>
        <strain evidence="3 4">A346</strain>
    </source>
</reference>
<dbReference type="InterPro" id="IPR000644">
    <property type="entry name" value="CBS_dom"/>
</dbReference>
<dbReference type="EMBL" id="JAHQZT010000004">
    <property type="protein sequence ID" value="MBV0932584.1"/>
    <property type="molecule type" value="Genomic_DNA"/>
</dbReference>
<evidence type="ECO:0000259" key="2">
    <source>
        <dbReference type="PROSITE" id="PS51371"/>
    </source>
</evidence>
<name>A0ABS6M9L5_9GAMM</name>
<evidence type="ECO:0000313" key="4">
    <source>
        <dbReference type="Proteomes" id="UP000755551"/>
    </source>
</evidence>
<gene>
    <name evidence="3" type="ORF">KTN04_04450</name>
</gene>
<keyword evidence="1" id="KW-0129">CBS domain</keyword>
<evidence type="ECO:0000256" key="1">
    <source>
        <dbReference type="PROSITE-ProRule" id="PRU00703"/>
    </source>
</evidence>
<accession>A0ABS6M9L5</accession>